<dbReference type="Pfam" id="PF13976">
    <property type="entry name" value="gag_pre-integrs"/>
    <property type="match status" value="1"/>
</dbReference>
<reference evidence="7" key="1">
    <citation type="journal article" date="2019" name="Sci. Rep.">
        <title>Draft genome of Tanacetum cinerariifolium, the natural source of mosquito coil.</title>
        <authorList>
            <person name="Yamashiro T."/>
            <person name="Shiraishi A."/>
            <person name="Satake H."/>
            <person name="Nakayama K."/>
        </authorList>
    </citation>
    <scope>NUCLEOTIDE SEQUENCE</scope>
</reference>
<sequence length="765" mass="86226">MDHHISQHIHHYVYNPSSSIPQVKYAPSVNQQSDFSQPDFGLIVPVFQKGDDPINAINHMMSFLIAVVTSRVIVQPIQGRHTSLAAATSRTYTSGASGNNSGKQRTVVCYNCKGEGHMSKQYTKPKMKRDESWFKDKKVITHNAAYQADDLDAYDYDCDEINSSKIALMANLSHYGSDDLAKSQEKDIVIKKLKERIKSLSGNMKEEKLKQELEEIETINIELDHRVTKLIAENEHLKQTYKQLYDSIKSLRVTLPTSASGSQPSGNTKNDKIQQIPSSAKKNKLEVYPRNVRTRLHNKKSVVNTKNIASVQESKLNFINSVNARVKSKSAKKPLKRKVWTPTGKAFTNIGFKWRPTGRTFTIVGNACALTRIATTAKVPFRKPIPLESNTHQPVVTLVYSRKPKESRNNVPVVQIVRRYLDFGSSKHMTGDRSQLTNFVNKFMGNVKFGNDHVAKIMGYGDYKNGNVTISMVYFVEGLGHNLFSIGQFCDSDLKVTFRQHTSFICNLEGIDLLNGSQGNNLYTLSLGDMMASSPICLLSKASKTKSSLWHRRLSHLNFGAINHLARKRLVRGLPKLKFKKDHLCSACAMGKSKKKSHKPKSKDTNQEKLYLLHMDLCGPMRVESVNGKKYILVIVDDYSRFRWVKCLRSKDEAPDFIINFLKMIQVRLKVGISHETSVARSPQQNGVVERRNSTLIEAARTMSILMDSQVTPTKHGGMKNLYSSHRFIAKCFNVGHSKIEVKVPVSSEKVLKLKNCKKDASESS</sequence>
<dbReference type="InterPro" id="IPR012337">
    <property type="entry name" value="RNaseH-like_sf"/>
</dbReference>
<feature type="region of interest" description="Disordered" evidence="3">
    <location>
        <begin position="256"/>
        <end position="280"/>
    </location>
</feature>
<dbReference type="GO" id="GO:0008233">
    <property type="term" value="F:peptidase activity"/>
    <property type="evidence" value="ECO:0007669"/>
    <property type="project" value="UniProtKB-KW"/>
</dbReference>
<dbReference type="InterPro" id="IPR001878">
    <property type="entry name" value="Znf_CCHC"/>
</dbReference>
<evidence type="ECO:0000259" key="5">
    <source>
        <dbReference type="Pfam" id="PF13976"/>
    </source>
</evidence>
<keyword evidence="1" id="KW-0378">Hydrolase</keyword>
<dbReference type="PANTHER" id="PTHR42648:SF32">
    <property type="entry name" value="RIBONUCLEASE H-LIKE DOMAIN, GAG-PRE-INTEGRASE DOMAIN PROTEIN-RELATED"/>
    <property type="match status" value="1"/>
</dbReference>
<dbReference type="GO" id="GO:0006508">
    <property type="term" value="P:proteolysis"/>
    <property type="evidence" value="ECO:0007669"/>
    <property type="project" value="UniProtKB-KW"/>
</dbReference>
<feature type="domain" description="Retrovirus-related Pol polyprotein from transposon TNT 1-94-like beta-barrel" evidence="6">
    <location>
        <begin position="420"/>
        <end position="491"/>
    </location>
</feature>
<evidence type="ECO:0000313" key="7">
    <source>
        <dbReference type="EMBL" id="GEV72829.1"/>
    </source>
</evidence>
<dbReference type="InterPro" id="IPR039537">
    <property type="entry name" value="Retrotran_Ty1/copia-like"/>
</dbReference>
<evidence type="ECO:0000256" key="3">
    <source>
        <dbReference type="SAM" id="MobiDB-lite"/>
    </source>
</evidence>
<accession>A0A699GS05</accession>
<dbReference type="PANTHER" id="PTHR42648">
    <property type="entry name" value="TRANSPOSASE, PUTATIVE-RELATED"/>
    <property type="match status" value="1"/>
</dbReference>
<dbReference type="InterPro" id="IPR036397">
    <property type="entry name" value="RNaseH_sf"/>
</dbReference>
<organism evidence="7">
    <name type="scientific">Tanacetum cinerariifolium</name>
    <name type="common">Dalmatian daisy</name>
    <name type="synonym">Chrysanthemum cinerariifolium</name>
    <dbReference type="NCBI Taxonomy" id="118510"/>
    <lineage>
        <taxon>Eukaryota</taxon>
        <taxon>Viridiplantae</taxon>
        <taxon>Streptophyta</taxon>
        <taxon>Embryophyta</taxon>
        <taxon>Tracheophyta</taxon>
        <taxon>Spermatophyta</taxon>
        <taxon>Magnoliopsida</taxon>
        <taxon>eudicotyledons</taxon>
        <taxon>Gunneridae</taxon>
        <taxon>Pentapetalae</taxon>
        <taxon>asterids</taxon>
        <taxon>campanulids</taxon>
        <taxon>Asterales</taxon>
        <taxon>Asteraceae</taxon>
        <taxon>Asteroideae</taxon>
        <taxon>Anthemideae</taxon>
        <taxon>Anthemidinae</taxon>
        <taxon>Tanacetum</taxon>
    </lineage>
</organism>
<feature type="domain" description="CCHC-type" evidence="4">
    <location>
        <begin position="108"/>
        <end position="121"/>
    </location>
</feature>
<dbReference type="GO" id="GO:0003676">
    <property type="term" value="F:nucleic acid binding"/>
    <property type="evidence" value="ECO:0007669"/>
    <property type="project" value="InterPro"/>
</dbReference>
<protein>
    <submittedName>
        <fullName evidence="7">Retrovirus-related Pol polyprotein from transposon TNT 1-94</fullName>
    </submittedName>
</protein>
<dbReference type="EMBL" id="BKCJ010032370">
    <property type="protein sequence ID" value="GEV72829.1"/>
    <property type="molecule type" value="Genomic_DNA"/>
</dbReference>
<evidence type="ECO:0000259" key="6">
    <source>
        <dbReference type="Pfam" id="PF22936"/>
    </source>
</evidence>
<dbReference type="InterPro" id="IPR025724">
    <property type="entry name" value="GAG-pre-integrase_dom"/>
</dbReference>
<keyword evidence="1" id="KW-0645">Protease</keyword>
<evidence type="ECO:0000256" key="2">
    <source>
        <dbReference type="SAM" id="Coils"/>
    </source>
</evidence>
<name>A0A699GS05_TANCI</name>
<proteinExistence type="predicted"/>
<gene>
    <name evidence="7" type="ORF">Tci_144806</name>
</gene>
<dbReference type="SUPFAM" id="SSF53098">
    <property type="entry name" value="Ribonuclease H-like"/>
    <property type="match status" value="1"/>
</dbReference>
<evidence type="ECO:0000259" key="4">
    <source>
        <dbReference type="Pfam" id="PF00098"/>
    </source>
</evidence>
<dbReference type="InterPro" id="IPR054722">
    <property type="entry name" value="PolX-like_BBD"/>
</dbReference>
<dbReference type="GO" id="GO:0008270">
    <property type="term" value="F:zinc ion binding"/>
    <property type="evidence" value="ECO:0007669"/>
    <property type="project" value="InterPro"/>
</dbReference>
<dbReference type="Pfam" id="PF00098">
    <property type="entry name" value="zf-CCHC"/>
    <property type="match status" value="1"/>
</dbReference>
<feature type="coiled-coil region" evidence="2">
    <location>
        <begin position="190"/>
        <end position="226"/>
    </location>
</feature>
<dbReference type="Pfam" id="PF22936">
    <property type="entry name" value="Pol_BBD"/>
    <property type="match status" value="1"/>
</dbReference>
<dbReference type="AlphaFoldDB" id="A0A699GS05"/>
<dbReference type="Gene3D" id="3.30.420.10">
    <property type="entry name" value="Ribonuclease H-like superfamily/Ribonuclease H"/>
    <property type="match status" value="2"/>
</dbReference>
<feature type="domain" description="GAG-pre-integrase" evidence="5">
    <location>
        <begin position="521"/>
        <end position="593"/>
    </location>
</feature>
<comment type="caution">
    <text evidence="7">The sequence shown here is derived from an EMBL/GenBank/DDBJ whole genome shotgun (WGS) entry which is preliminary data.</text>
</comment>
<evidence type="ECO:0000256" key="1">
    <source>
        <dbReference type="ARBA" id="ARBA00022670"/>
    </source>
</evidence>
<keyword evidence="2" id="KW-0175">Coiled coil</keyword>